<dbReference type="Proteomes" id="UP000317155">
    <property type="component" value="Unassembled WGS sequence"/>
</dbReference>
<dbReference type="SFLD" id="SFLDG01123">
    <property type="entry name" value="methyltransferase_(Class_B)"/>
    <property type="match status" value="1"/>
</dbReference>
<dbReference type="PROSITE" id="PS51332">
    <property type="entry name" value="B12_BINDING"/>
    <property type="match status" value="1"/>
</dbReference>
<dbReference type="InterPro" id="IPR058240">
    <property type="entry name" value="rSAM_sf"/>
</dbReference>
<accession>A0A550JDB8</accession>
<keyword evidence="9" id="KW-1185">Reference proteome</keyword>
<dbReference type="InterPro" id="IPR025288">
    <property type="entry name" value="DUF4080"/>
</dbReference>
<evidence type="ECO:0000259" key="7">
    <source>
        <dbReference type="PROSITE" id="PS51918"/>
    </source>
</evidence>
<dbReference type="AlphaFoldDB" id="A0A550JDB8"/>
<dbReference type="SFLD" id="SFLDS00029">
    <property type="entry name" value="Radical_SAM"/>
    <property type="match status" value="1"/>
</dbReference>
<evidence type="ECO:0000256" key="4">
    <source>
        <dbReference type="ARBA" id="ARBA00023004"/>
    </source>
</evidence>
<dbReference type="InterPro" id="IPR023404">
    <property type="entry name" value="rSAM_horseshoe"/>
</dbReference>
<evidence type="ECO:0000256" key="2">
    <source>
        <dbReference type="ARBA" id="ARBA00022691"/>
    </source>
</evidence>
<feature type="domain" description="B12-binding" evidence="6">
    <location>
        <begin position="1"/>
        <end position="134"/>
    </location>
</feature>
<dbReference type="InterPro" id="IPR034466">
    <property type="entry name" value="Methyltransferase_Class_B"/>
</dbReference>
<protein>
    <submittedName>
        <fullName evidence="8">DUF4080 domain-containing protein</fullName>
    </submittedName>
</protein>
<dbReference type="PROSITE" id="PS51918">
    <property type="entry name" value="RADICAL_SAM"/>
    <property type="match status" value="1"/>
</dbReference>
<comment type="cofactor">
    <cofactor evidence="1">
        <name>[4Fe-4S] cluster</name>
        <dbReference type="ChEBI" id="CHEBI:49883"/>
    </cofactor>
</comment>
<evidence type="ECO:0000256" key="3">
    <source>
        <dbReference type="ARBA" id="ARBA00022723"/>
    </source>
</evidence>
<gene>
    <name evidence="8" type="ORF">FL622_09810</name>
</gene>
<dbReference type="PANTHER" id="PTHR43409:SF16">
    <property type="entry name" value="SLR0320 PROTEIN"/>
    <property type="match status" value="1"/>
</dbReference>
<dbReference type="Pfam" id="PF04055">
    <property type="entry name" value="Radical_SAM"/>
    <property type="match status" value="1"/>
</dbReference>
<dbReference type="OrthoDB" id="9762608at2"/>
<evidence type="ECO:0000256" key="1">
    <source>
        <dbReference type="ARBA" id="ARBA00001966"/>
    </source>
</evidence>
<dbReference type="InterPro" id="IPR006158">
    <property type="entry name" value="Cobalamin-bd"/>
</dbReference>
<dbReference type="SFLD" id="SFLDG01082">
    <property type="entry name" value="B12-binding_domain_containing"/>
    <property type="match status" value="1"/>
</dbReference>
<proteinExistence type="predicted"/>
<dbReference type="PANTHER" id="PTHR43409">
    <property type="entry name" value="ANAEROBIC MAGNESIUM-PROTOPORPHYRIN IX MONOMETHYL ESTER CYCLASE-RELATED"/>
    <property type="match status" value="1"/>
</dbReference>
<dbReference type="RefSeq" id="WP_092057922.1">
    <property type="nucleotide sequence ID" value="NZ_FOJJ01000038.1"/>
</dbReference>
<evidence type="ECO:0000256" key="5">
    <source>
        <dbReference type="ARBA" id="ARBA00023014"/>
    </source>
</evidence>
<evidence type="ECO:0000313" key="8">
    <source>
        <dbReference type="EMBL" id="TRO81194.1"/>
    </source>
</evidence>
<dbReference type="Pfam" id="PF13311">
    <property type="entry name" value="DUF4080"/>
    <property type="match status" value="1"/>
</dbReference>
<dbReference type="Gene3D" id="3.80.30.20">
    <property type="entry name" value="tm_1862 like domain"/>
    <property type="match status" value="1"/>
</dbReference>
<keyword evidence="4" id="KW-0408">Iron</keyword>
<dbReference type="Pfam" id="PF02310">
    <property type="entry name" value="B12-binding"/>
    <property type="match status" value="1"/>
</dbReference>
<keyword evidence="3" id="KW-0479">Metal-binding</keyword>
<dbReference type="SUPFAM" id="SSF102114">
    <property type="entry name" value="Radical SAM enzymes"/>
    <property type="match status" value="1"/>
</dbReference>
<reference evidence="8 9" key="1">
    <citation type="submission" date="2019-07" db="EMBL/GenBank/DDBJ databases">
        <title>Insights of Desulfuromonas acetexigens electromicrobiology.</title>
        <authorList>
            <person name="Katuri K."/>
            <person name="Sapireddy V."/>
            <person name="Shaw D.R."/>
            <person name="Saikaly P."/>
        </authorList>
    </citation>
    <scope>NUCLEOTIDE SEQUENCE [LARGE SCALE GENOMIC DNA]</scope>
    <source>
        <strain evidence="8 9">2873</strain>
    </source>
</reference>
<name>A0A550JDB8_9BACT</name>
<sequence length="566" mass="63731">MRTLLTTLHSKFIHPSLALPCLAAYGGFECGELLIREFTVHEPKENILAALLAEAPDVVTFSVYLWNRRETLELVDALALVRPELRIVLGGPEVSFDGSELFARHPGLTALVRGEGEIPLRALLRAWQRDEEPDIIPRVLRRDGEELIEGPDGPLLDPLDELPSPFQLGLVDTGRGFVYLETSRGCPYTCSFCMSALDQRVRSFSMARIRADLDWLMEREIPKIKLVDRTFNYHAERAREIFAYILTHNRSSHFHFEIGAHLLDDATLDLLEKVPEGMFQFEIGVQSTLPQTLAAIDRQAPLDRLAENVRRLRRAGNIHLHLDLIAGLPGEGFGDFLASIDRVAALKPHHLQIEPVKLLPGAPLRLQAEDFAIRFDPHPPYTVLATAELSFAELERLRGIGRLMDLTFNSGRCDRFLAGLTEACGGLAAGLAQLEEYWRRAGLFRHPLSQRGVFEGLAAFVAAEFSGKTGEELREQVARDFAHSERVVPGNAPDFFDTVLDGDEERWVREEVRQQQETIKGQGIKLQHFAARFRHLPDRPGPTLLLFLYYTETGRGLRVEEIPLPD</sequence>
<dbReference type="EMBL" id="VJVV01000006">
    <property type="protein sequence ID" value="TRO81194.1"/>
    <property type="molecule type" value="Genomic_DNA"/>
</dbReference>
<keyword evidence="2" id="KW-0949">S-adenosyl-L-methionine</keyword>
<evidence type="ECO:0000259" key="6">
    <source>
        <dbReference type="PROSITE" id="PS51332"/>
    </source>
</evidence>
<dbReference type="InterPro" id="IPR051198">
    <property type="entry name" value="BchE-like"/>
</dbReference>
<dbReference type="GO" id="GO:0046872">
    <property type="term" value="F:metal ion binding"/>
    <property type="evidence" value="ECO:0007669"/>
    <property type="project" value="UniProtKB-KW"/>
</dbReference>
<dbReference type="GO" id="GO:0005829">
    <property type="term" value="C:cytosol"/>
    <property type="evidence" value="ECO:0007669"/>
    <property type="project" value="TreeGrafter"/>
</dbReference>
<organism evidence="8 9">
    <name type="scientific">Trichloromonas acetexigens</name>
    <dbReference type="NCBI Taxonomy" id="38815"/>
    <lineage>
        <taxon>Bacteria</taxon>
        <taxon>Pseudomonadati</taxon>
        <taxon>Thermodesulfobacteriota</taxon>
        <taxon>Desulfuromonadia</taxon>
        <taxon>Desulfuromonadales</taxon>
        <taxon>Trichloromonadaceae</taxon>
        <taxon>Trichloromonas</taxon>
    </lineage>
</organism>
<dbReference type="GO" id="GO:0031419">
    <property type="term" value="F:cobalamin binding"/>
    <property type="evidence" value="ECO:0007669"/>
    <property type="project" value="InterPro"/>
</dbReference>
<dbReference type="Gene3D" id="3.40.50.280">
    <property type="entry name" value="Cobalamin-binding domain"/>
    <property type="match status" value="1"/>
</dbReference>
<comment type="caution">
    <text evidence="8">The sequence shown here is derived from an EMBL/GenBank/DDBJ whole genome shotgun (WGS) entry which is preliminary data.</text>
</comment>
<dbReference type="InterPro" id="IPR006638">
    <property type="entry name" value="Elp3/MiaA/NifB-like_rSAM"/>
</dbReference>
<keyword evidence="5" id="KW-0411">Iron-sulfur</keyword>
<feature type="domain" description="Radical SAM core" evidence="7">
    <location>
        <begin position="172"/>
        <end position="409"/>
    </location>
</feature>
<dbReference type="InterPro" id="IPR007197">
    <property type="entry name" value="rSAM"/>
</dbReference>
<evidence type="ECO:0000313" key="9">
    <source>
        <dbReference type="Proteomes" id="UP000317155"/>
    </source>
</evidence>
<dbReference type="GO" id="GO:0051539">
    <property type="term" value="F:4 iron, 4 sulfur cluster binding"/>
    <property type="evidence" value="ECO:0007669"/>
    <property type="project" value="UniProtKB-KW"/>
</dbReference>
<dbReference type="CDD" id="cd01335">
    <property type="entry name" value="Radical_SAM"/>
    <property type="match status" value="1"/>
</dbReference>
<dbReference type="GO" id="GO:0003824">
    <property type="term" value="F:catalytic activity"/>
    <property type="evidence" value="ECO:0007669"/>
    <property type="project" value="InterPro"/>
</dbReference>
<dbReference type="SMART" id="SM00729">
    <property type="entry name" value="Elp3"/>
    <property type="match status" value="1"/>
</dbReference>